<dbReference type="InterPro" id="IPR035959">
    <property type="entry name" value="RutC-like_sf"/>
</dbReference>
<dbReference type="InterPro" id="IPR006175">
    <property type="entry name" value="YjgF/YER057c/UK114"/>
</dbReference>
<keyword evidence="2" id="KW-1185">Reference proteome</keyword>
<comment type="caution">
    <text evidence="1">The sequence shown here is derived from an EMBL/GenBank/DDBJ whole genome shotgun (WGS) entry which is preliminary data.</text>
</comment>
<gene>
    <name evidence="1" type="ORF">DFP82_11419</name>
</gene>
<dbReference type="PANTHER" id="PTHR43857">
    <property type="entry name" value="BLR7761 PROTEIN"/>
    <property type="match status" value="1"/>
</dbReference>
<dbReference type="RefSeq" id="WP_110924361.1">
    <property type="nucleotide sequence ID" value="NZ_QJSU01000014.1"/>
</dbReference>
<dbReference type="CDD" id="cd06154">
    <property type="entry name" value="YjgF_YER057c_UK114_like_6"/>
    <property type="match status" value="1"/>
</dbReference>
<dbReference type="OrthoDB" id="9799840at2"/>
<dbReference type="PANTHER" id="PTHR43857:SF1">
    <property type="entry name" value="YJGH FAMILY PROTEIN"/>
    <property type="match status" value="1"/>
</dbReference>
<dbReference type="EMBL" id="QJSU01000014">
    <property type="protein sequence ID" value="PYE36510.1"/>
    <property type="molecule type" value="Genomic_DNA"/>
</dbReference>
<dbReference type="SUPFAM" id="SSF55298">
    <property type="entry name" value="YjgF-like"/>
    <property type="match status" value="1"/>
</dbReference>
<accession>A0A2V4UUP1</accession>
<dbReference type="AlphaFoldDB" id="A0A2V4UUP1"/>
<reference evidence="1 2" key="1">
    <citation type="submission" date="2018-06" db="EMBL/GenBank/DDBJ databases">
        <title>Genomic Encyclopedia of Type Strains, Phase III (KMG-III): the genomes of soil and plant-associated and newly described type strains.</title>
        <authorList>
            <person name="Whitman W."/>
        </authorList>
    </citation>
    <scope>NUCLEOTIDE SEQUENCE [LARGE SCALE GENOMIC DNA]</scope>
    <source>
        <strain evidence="1 2">CECT 5889</strain>
    </source>
</reference>
<evidence type="ECO:0000313" key="2">
    <source>
        <dbReference type="Proteomes" id="UP000247746"/>
    </source>
</evidence>
<proteinExistence type="predicted"/>
<protein>
    <submittedName>
        <fullName evidence="1">Enamine deaminase RidA (YjgF/YER057c/UK114 family)</fullName>
    </submittedName>
</protein>
<sequence length="141" mass="15400">MTKITKLKTGSALEEHSSYSRLVCVDNWIFVSNTAGRCPETKEIPDDLKEQTLQVFANIERALKAVDASLADVVMSRVFIQDPKNTMDIMEIVGEKFRGVDPATTVSCPPLGSDIYKVEIEVTAFKGASSAETVTINIGQS</sequence>
<evidence type="ECO:0000313" key="1">
    <source>
        <dbReference type="EMBL" id="PYE36510.1"/>
    </source>
</evidence>
<name>A0A2V4UUP1_9GAMM</name>
<dbReference type="Gene3D" id="3.30.1330.40">
    <property type="entry name" value="RutC-like"/>
    <property type="match status" value="1"/>
</dbReference>
<organism evidence="1 2">
    <name type="scientific">Psychrobacter fozii</name>
    <dbReference type="NCBI Taxonomy" id="198480"/>
    <lineage>
        <taxon>Bacteria</taxon>
        <taxon>Pseudomonadati</taxon>
        <taxon>Pseudomonadota</taxon>
        <taxon>Gammaproteobacteria</taxon>
        <taxon>Moraxellales</taxon>
        <taxon>Moraxellaceae</taxon>
        <taxon>Psychrobacter</taxon>
    </lineage>
</organism>
<dbReference type="Proteomes" id="UP000247746">
    <property type="component" value="Unassembled WGS sequence"/>
</dbReference>
<dbReference type="Pfam" id="PF01042">
    <property type="entry name" value="Ribonuc_L-PSP"/>
    <property type="match status" value="1"/>
</dbReference>